<dbReference type="SUPFAM" id="SSF56801">
    <property type="entry name" value="Acetyl-CoA synthetase-like"/>
    <property type="match status" value="1"/>
</dbReference>
<feature type="domain" description="AMP-dependent synthetase/ligase" evidence="1">
    <location>
        <begin position="33"/>
        <end position="226"/>
    </location>
</feature>
<dbReference type="AlphaFoldDB" id="A0A370GK70"/>
<name>A0A370GK70_9NOCA</name>
<evidence type="ECO:0000313" key="2">
    <source>
        <dbReference type="EMBL" id="RDI43616.1"/>
    </source>
</evidence>
<dbReference type="InterPro" id="IPR000873">
    <property type="entry name" value="AMP-dep_synth/lig_dom"/>
</dbReference>
<proteinExistence type="predicted"/>
<evidence type="ECO:0000313" key="3">
    <source>
        <dbReference type="Proteomes" id="UP000255355"/>
    </source>
</evidence>
<gene>
    <name evidence="2" type="ORF">DFR68_1193</name>
</gene>
<dbReference type="Proteomes" id="UP000255355">
    <property type="component" value="Unassembled WGS sequence"/>
</dbReference>
<comment type="caution">
    <text evidence="2">The sequence shown here is derived from an EMBL/GenBank/DDBJ whole genome shotgun (WGS) entry which is preliminary data.</text>
</comment>
<dbReference type="PANTHER" id="PTHR36932:SF1">
    <property type="entry name" value="CAPSULAR POLYSACCHARIDE BIOSYNTHESIS PROTEIN"/>
    <property type="match status" value="1"/>
</dbReference>
<keyword evidence="3" id="KW-1185">Reference proteome</keyword>
<organism evidence="2 3">
    <name type="scientific">Nocardia mexicana</name>
    <dbReference type="NCBI Taxonomy" id="279262"/>
    <lineage>
        <taxon>Bacteria</taxon>
        <taxon>Bacillati</taxon>
        <taxon>Actinomycetota</taxon>
        <taxon>Actinomycetes</taxon>
        <taxon>Mycobacteriales</taxon>
        <taxon>Nocardiaceae</taxon>
        <taxon>Nocardia</taxon>
    </lineage>
</organism>
<dbReference type="InterPro" id="IPR042099">
    <property type="entry name" value="ANL_N_sf"/>
</dbReference>
<evidence type="ECO:0000259" key="1">
    <source>
        <dbReference type="Pfam" id="PF00501"/>
    </source>
</evidence>
<dbReference type="EMBL" id="QQAZ01000019">
    <property type="protein sequence ID" value="RDI43616.1"/>
    <property type="molecule type" value="Genomic_DNA"/>
</dbReference>
<dbReference type="STRING" id="1210089.GCA_001613165_06023"/>
<dbReference type="PANTHER" id="PTHR36932">
    <property type="entry name" value="CAPSULAR POLYSACCHARIDE BIOSYNTHESIS PROTEIN"/>
    <property type="match status" value="1"/>
</dbReference>
<accession>A0A370GK70</accession>
<dbReference type="InterPro" id="IPR053158">
    <property type="entry name" value="CapK_Type1_Caps_Biosynth"/>
</dbReference>
<protein>
    <submittedName>
        <fullName evidence="2">Phenylacetate-CoA ligase</fullName>
    </submittedName>
</protein>
<dbReference type="Pfam" id="PF00501">
    <property type="entry name" value="AMP-binding"/>
    <property type="match status" value="1"/>
</dbReference>
<dbReference type="Gene3D" id="3.40.50.12780">
    <property type="entry name" value="N-terminal domain of ligase-like"/>
    <property type="match status" value="1"/>
</dbReference>
<reference evidence="2 3" key="1">
    <citation type="submission" date="2018-07" db="EMBL/GenBank/DDBJ databases">
        <title>Genomic Encyclopedia of Type Strains, Phase IV (KMG-IV): sequencing the most valuable type-strain genomes for metagenomic binning, comparative biology and taxonomic classification.</title>
        <authorList>
            <person name="Goeker M."/>
        </authorList>
    </citation>
    <scope>NUCLEOTIDE SEQUENCE [LARGE SCALE GENOMIC DNA]</scope>
    <source>
        <strain evidence="2 3">DSM 44952</strain>
    </source>
</reference>
<dbReference type="GO" id="GO:0016874">
    <property type="term" value="F:ligase activity"/>
    <property type="evidence" value="ECO:0007669"/>
    <property type="project" value="UniProtKB-KW"/>
</dbReference>
<sequence length="381" mass="42240">MLLSFRPVCKTDIRDDFLDHCNDDVTLSECRLITTSGTSGQPFKFIRTREQMVDGHALGWIRDIRWGIPFGGRVIRPSQDWLTDWFEHTVPAERLTRVVQFGEVADAQRRAELARRSRDFAPQVVAGHPSYLRRFVRLLAENGESIDDVEAILTFGETLEPGVRQDLESALNAPLYDSYGLKEFGTVAAQHPACGMYHMTDESLYVEILDTSGSRVPDGEIGEITITDFTNTAMPFVRYRTGDTGALRRTPCTCGDPHMVLDLIEGRATDEFVLPDGVRVAVGPLTRLTRNYPVRSFQFVADEGGQLALNIEPLPAFVAEQATDLAACLSNLLPGAVSLKLSLVDRSEFAVSPSGKMVDFLDRTSIDSVAGRTLPSEKGRR</sequence>
<keyword evidence="2" id="KW-0436">Ligase</keyword>